<name>A0A2U2B6B1_9BACT</name>
<evidence type="ECO:0000256" key="2">
    <source>
        <dbReference type="ARBA" id="ARBA00022723"/>
    </source>
</evidence>
<dbReference type="Gene3D" id="3.40.720.10">
    <property type="entry name" value="Alkaline Phosphatase, subunit A"/>
    <property type="match status" value="1"/>
</dbReference>
<feature type="domain" description="Sulfatase N-terminal" evidence="6">
    <location>
        <begin position="14"/>
        <end position="427"/>
    </location>
</feature>
<evidence type="ECO:0000313" key="8">
    <source>
        <dbReference type="Proteomes" id="UP000244956"/>
    </source>
</evidence>
<dbReference type="CDD" id="cd16025">
    <property type="entry name" value="PAS_like"/>
    <property type="match status" value="1"/>
</dbReference>
<evidence type="ECO:0000256" key="4">
    <source>
        <dbReference type="ARBA" id="ARBA00022837"/>
    </source>
</evidence>
<dbReference type="PANTHER" id="PTHR42693">
    <property type="entry name" value="ARYLSULFATASE FAMILY MEMBER"/>
    <property type="match status" value="1"/>
</dbReference>
<evidence type="ECO:0000259" key="6">
    <source>
        <dbReference type="Pfam" id="PF00884"/>
    </source>
</evidence>
<dbReference type="FunFam" id="3.40.720.10:FF:000047">
    <property type="entry name" value="Arylsulfatase"/>
    <property type="match status" value="1"/>
</dbReference>
<evidence type="ECO:0000256" key="1">
    <source>
        <dbReference type="ARBA" id="ARBA00008779"/>
    </source>
</evidence>
<dbReference type="InterPro" id="IPR000917">
    <property type="entry name" value="Sulfatase_N"/>
</dbReference>
<dbReference type="EMBL" id="QEWP01000013">
    <property type="protein sequence ID" value="PWD98586.1"/>
    <property type="molecule type" value="Genomic_DNA"/>
</dbReference>
<organism evidence="7 8">
    <name type="scientific">Marinilabilia rubra</name>
    <dbReference type="NCBI Taxonomy" id="2162893"/>
    <lineage>
        <taxon>Bacteria</taxon>
        <taxon>Pseudomonadati</taxon>
        <taxon>Bacteroidota</taxon>
        <taxon>Bacteroidia</taxon>
        <taxon>Marinilabiliales</taxon>
        <taxon>Marinilabiliaceae</taxon>
        <taxon>Marinilabilia</taxon>
    </lineage>
</organism>
<dbReference type="OrthoDB" id="9765065at2"/>
<keyword evidence="3" id="KW-0378">Hydrolase</keyword>
<dbReference type="InterPro" id="IPR050738">
    <property type="entry name" value="Sulfatase"/>
</dbReference>
<dbReference type="Gene3D" id="3.30.1120.10">
    <property type="match status" value="1"/>
</dbReference>
<dbReference type="Proteomes" id="UP000244956">
    <property type="component" value="Unassembled WGS sequence"/>
</dbReference>
<proteinExistence type="inferred from homology"/>
<accession>A0A2U2B6B1</accession>
<dbReference type="GO" id="GO:0046872">
    <property type="term" value="F:metal ion binding"/>
    <property type="evidence" value="ECO:0007669"/>
    <property type="project" value="UniProtKB-KW"/>
</dbReference>
<dbReference type="InterPro" id="IPR024607">
    <property type="entry name" value="Sulfatase_CS"/>
</dbReference>
<feature type="region of interest" description="Disordered" evidence="5">
    <location>
        <begin position="320"/>
        <end position="339"/>
    </location>
</feature>
<dbReference type="PANTHER" id="PTHR42693:SF53">
    <property type="entry name" value="ENDO-4-O-SULFATASE"/>
    <property type="match status" value="1"/>
</dbReference>
<dbReference type="SUPFAM" id="SSF53649">
    <property type="entry name" value="Alkaline phosphatase-like"/>
    <property type="match status" value="1"/>
</dbReference>
<dbReference type="AlphaFoldDB" id="A0A2U2B6B1"/>
<dbReference type="GO" id="GO:0004065">
    <property type="term" value="F:arylsulfatase activity"/>
    <property type="evidence" value="ECO:0007669"/>
    <property type="project" value="TreeGrafter"/>
</dbReference>
<gene>
    <name evidence="7" type="ORF">DDZ16_14810</name>
</gene>
<comment type="similarity">
    <text evidence="1">Belongs to the sulfatase family.</text>
</comment>
<evidence type="ECO:0000256" key="5">
    <source>
        <dbReference type="SAM" id="MobiDB-lite"/>
    </source>
</evidence>
<keyword evidence="2" id="KW-0479">Metal-binding</keyword>
<reference evidence="7 8" key="1">
    <citation type="submission" date="2018-05" db="EMBL/GenBank/DDBJ databases">
        <title>Marinilabilia rubrum sp. nov., isolated from saltern sediment.</title>
        <authorList>
            <person name="Zhang R."/>
        </authorList>
    </citation>
    <scope>NUCLEOTIDE SEQUENCE [LARGE SCALE GENOMIC DNA]</scope>
    <source>
        <strain evidence="7 8">WTE16</strain>
    </source>
</reference>
<dbReference type="PROSITE" id="PS00149">
    <property type="entry name" value="SULFATASE_2"/>
    <property type="match status" value="1"/>
</dbReference>
<keyword evidence="4" id="KW-0106">Calcium</keyword>
<sequence>MGKKPKEKVDDQKPNIMVIMTDDMGYSDLGCYGGEISTPNIDKLASEGVRFTQFYNASRCCPTRASLMTGLYQHRVGLQVNGHSLSQESITIPEALKKEGYQTGMSGKWHLSQTYEKENLQEHMKWIANQADFSDFAPLETYPSNRGFDEMYGIIWGVANYFDPFSLVHNEEPIEEVSEDFYVTDFISDKAVDLIDQFSENENPFFLYVAHQAPHWPLHALEKDVAKYKGVYDDGWDALRQSRYQRMVELGLVGPETAPNSWNESGRSWDEVEDKAWEASHMEAHAAMLDRVDQGVGRIIEKLKEKGEFDNTLIMVLSDNGGSPERVKRPGFDRPAETRDGRKISYQNDGYETPWEETTFAGIGAAWAGAVNTPFRYWKVASHHGGIATPFIVHWPKGLKLKPGSINKKIVGHVMDIMPTCLDVAGVEYQDSVRGIDIPELDGKSLLPVIKGQEWEGHDAIFWEHAKRKAIRRGDWKLVAWRGFEWELYNLKEDLTETNNLAGQYLERVKEMAELWHEYADEVGYDPDAKGPTH</sequence>
<dbReference type="Pfam" id="PF00884">
    <property type="entry name" value="Sulfatase"/>
    <property type="match status" value="1"/>
</dbReference>
<keyword evidence="8" id="KW-1185">Reference proteome</keyword>
<comment type="caution">
    <text evidence="7">The sequence shown here is derived from an EMBL/GenBank/DDBJ whole genome shotgun (WGS) entry which is preliminary data.</text>
</comment>
<evidence type="ECO:0000313" key="7">
    <source>
        <dbReference type="EMBL" id="PWD98586.1"/>
    </source>
</evidence>
<evidence type="ECO:0000256" key="3">
    <source>
        <dbReference type="ARBA" id="ARBA00022801"/>
    </source>
</evidence>
<feature type="compositionally biased region" description="Basic and acidic residues" evidence="5">
    <location>
        <begin position="325"/>
        <end position="339"/>
    </location>
</feature>
<protein>
    <submittedName>
        <fullName evidence="7">Arylsulfatase</fullName>
    </submittedName>
</protein>
<dbReference type="InterPro" id="IPR017850">
    <property type="entry name" value="Alkaline_phosphatase_core_sf"/>
</dbReference>